<name>A0ABQ6ITP5_9MICO</name>
<dbReference type="PANTHER" id="PTHR33990:SF1">
    <property type="entry name" value="PROTEIN YJDN"/>
    <property type="match status" value="1"/>
</dbReference>
<accession>A0ABQ6ITP5</accession>
<dbReference type="CDD" id="cd06588">
    <property type="entry name" value="PhnB_like"/>
    <property type="match status" value="1"/>
</dbReference>
<feature type="domain" description="Glyoxalase/fosfomycin resistance/dioxygenase" evidence="1">
    <location>
        <begin position="5"/>
        <end position="128"/>
    </location>
</feature>
<dbReference type="PANTHER" id="PTHR33990">
    <property type="entry name" value="PROTEIN YJDN-RELATED"/>
    <property type="match status" value="1"/>
</dbReference>
<dbReference type="InterPro" id="IPR028973">
    <property type="entry name" value="PhnB-like"/>
</dbReference>
<keyword evidence="3" id="KW-1185">Reference proteome</keyword>
<evidence type="ECO:0000313" key="3">
    <source>
        <dbReference type="Proteomes" id="UP001157126"/>
    </source>
</evidence>
<dbReference type="Gene3D" id="3.10.180.10">
    <property type="entry name" value="2,3-Dihydroxybiphenyl 1,2-Dioxygenase, domain 1"/>
    <property type="match status" value="1"/>
</dbReference>
<dbReference type="Pfam" id="PF00903">
    <property type="entry name" value="Glyoxalase"/>
    <property type="match status" value="1"/>
</dbReference>
<evidence type="ECO:0000313" key="2">
    <source>
        <dbReference type="EMBL" id="GMA41247.1"/>
    </source>
</evidence>
<dbReference type="RefSeq" id="WP_284304813.1">
    <property type="nucleotide sequence ID" value="NZ_BSUO01000001.1"/>
</dbReference>
<dbReference type="InterPro" id="IPR029068">
    <property type="entry name" value="Glyas_Bleomycin-R_OHBP_Dase"/>
</dbReference>
<dbReference type="InterPro" id="IPR004360">
    <property type="entry name" value="Glyas_Fos-R_dOase_dom"/>
</dbReference>
<gene>
    <name evidence="2" type="ORF">GCM10025883_32920</name>
</gene>
<dbReference type="EMBL" id="BSUO01000001">
    <property type="protein sequence ID" value="GMA41247.1"/>
    <property type="molecule type" value="Genomic_DNA"/>
</dbReference>
<organism evidence="2 3">
    <name type="scientific">Mobilicoccus caccae</name>
    <dbReference type="NCBI Taxonomy" id="1859295"/>
    <lineage>
        <taxon>Bacteria</taxon>
        <taxon>Bacillati</taxon>
        <taxon>Actinomycetota</taxon>
        <taxon>Actinomycetes</taxon>
        <taxon>Micrococcales</taxon>
        <taxon>Dermatophilaceae</taxon>
        <taxon>Mobilicoccus</taxon>
    </lineage>
</organism>
<reference evidence="3" key="1">
    <citation type="journal article" date="2019" name="Int. J. Syst. Evol. Microbiol.">
        <title>The Global Catalogue of Microorganisms (GCM) 10K type strain sequencing project: providing services to taxonomists for standard genome sequencing and annotation.</title>
        <authorList>
            <consortium name="The Broad Institute Genomics Platform"/>
            <consortium name="The Broad Institute Genome Sequencing Center for Infectious Disease"/>
            <person name="Wu L."/>
            <person name="Ma J."/>
        </authorList>
    </citation>
    <scope>NUCLEOTIDE SEQUENCE [LARGE SCALE GENOMIC DNA]</scope>
    <source>
        <strain evidence="3">NBRC 113072</strain>
    </source>
</reference>
<proteinExistence type="predicted"/>
<dbReference type="SUPFAM" id="SSF54593">
    <property type="entry name" value="Glyoxalase/Bleomycin resistance protein/Dihydroxybiphenyl dioxygenase"/>
    <property type="match status" value="1"/>
</dbReference>
<comment type="caution">
    <text evidence="2">The sequence shown here is derived from an EMBL/GenBank/DDBJ whole genome shotgun (WGS) entry which is preliminary data.</text>
</comment>
<sequence>MTMQLNPYLSFPGNAGEAMEFYADVLGGTVQVMTFKDAGMEEDGVMHAALETPSGFHLYASDQLPGMGPDLVPGNNIQISISGDDASAMEGYWMRLTEAGEVVMPLEKQMWGDVYGLLTDRFGISWHINIAGDAV</sequence>
<protein>
    <submittedName>
        <fullName evidence="2">VOC family protein</fullName>
    </submittedName>
</protein>
<dbReference type="Proteomes" id="UP001157126">
    <property type="component" value="Unassembled WGS sequence"/>
</dbReference>
<evidence type="ECO:0000259" key="1">
    <source>
        <dbReference type="Pfam" id="PF00903"/>
    </source>
</evidence>